<dbReference type="EMBL" id="BARW01007310">
    <property type="protein sequence ID" value="GAI86588.1"/>
    <property type="molecule type" value="Genomic_DNA"/>
</dbReference>
<organism evidence="2">
    <name type="scientific">marine sediment metagenome</name>
    <dbReference type="NCBI Taxonomy" id="412755"/>
    <lineage>
        <taxon>unclassified sequences</taxon>
        <taxon>metagenomes</taxon>
        <taxon>ecological metagenomes</taxon>
    </lineage>
</organism>
<feature type="region of interest" description="Disordered" evidence="1">
    <location>
        <begin position="38"/>
        <end position="67"/>
    </location>
</feature>
<dbReference type="AlphaFoldDB" id="X1S132"/>
<protein>
    <submittedName>
        <fullName evidence="2">Uncharacterized protein</fullName>
    </submittedName>
</protein>
<reference evidence="2" key="1">
    <citation type="journal article" date="2014" name="Front. Microbiol.">
        <title>High frequency of phylogenetically diverse reductive dehalogenase-homologous genes in deep subseafloor sedimentary metagenomes.</title>
        <authorList>
            <person name="Kawai M."/>
            <person name="Futagami T."/>
            <person name="Toyoda A."/>
            <person name="Takaki Y."/>
            <person name="Nishi S."/>
            <person name="Hori S."/>
            <person name="Arai W."/>
            <person name="Tsubouchi T."/>
            <person name="Morono Y."/>
            <person name="Uchiyama I."/>
            <person name="Ito T."/>
            <person name="Fujiyama A."/>
            <person name="Inagaki F."/>
            <person name="Takami H."/>
        </authorList>
    </citation>
    <scope>NUCLEOTIDE SEQUENCE</scope>
    <source>
        <strain evidence="2">Expedition CK06-06</strain>
    </source>
</reference>
<accession>X1S132</accession>
<gene>
    <name evidence="2" type="ORF">S12H4_15247</name>
</gene>
<proteinExistence type="predicted"/>
<sequence length="67" mass="7016">MAGRATNPIRVTPAPTIPVQAAKTVHTSIAAIANEPLTGPRARCTSPKSLSVMPERSSIHPMKTNKG</sequence>
<name>X1S132_9ZZZZ</name>
<comment type="caution">
    <text evidence="2">The sequence shown here is derived from an EMBL/GenBank/DDBJ whole genome shotgun (WGS) entry which is preliminary data.</text>
</comment>
<evidence type="ECO:0000256" key="1">
    <source>
        <dbReference type="SAM" id="MobiDB-lite"/>
    </source>
</evidence>
<evidence type="ECO:0000313" key="2">
    <source>
        <dbReference type="EMBL" id="GAI86588.1"/>
    </source>
</evidence>
<feature type="non-terminal residue" evidence="2">
    <location>
        <position position="67"/>
    </location>
</feature>